<gene>
    <name evidence="7" type="ORF">B6N60_01584</name>
</gene>
<dbReference type="EMBL" id="CP021056">
    <property type="protein sequence ID" value="QXE22897.1"/>
    <property type="molecule type" value="Genomic_DNA"/>
</dbReference>
<name>A0A975T684_9NOST</name>
<dbReference type="Gene3D" id="1.10.510.10">
    <property type="entry name" value="Transferase(Phosphotransferase) domain 1"/>
    <property type="match status" value="1"/>
</dbReference>
<dbReference type="SMART" id="SM00220">
    <property type="entry name" value="S_TKc"/>
    <property type="match status" value="1"/>
</dbReference>
<dbReference type="Pfam" id="PF00069">
    <property type="entry name" value="Pkinase"/>
    <property type="match status" value="1"/>
</dbReference>
<keyword evidence="8" id="KW-1185">Reference proteome</keyword>
<evidence type="ECO:0000256" key="4">
    <source>
        <dbReference type="ARBA" id="ARBA00022840"/>
    </source>
</evidence>
<dbReference type="InterPro" id="IPR008271">
    <property type="entry name" value="Ser/Thr_kinase_AS"/>
</dbReference>
<dbReference type="CDD" id="cd14014">
    <property type="entry name" value="STKc_PknB_like"/>
    <property type="match status" value="1"/>
</dbReference>
<keyword evidence="2 5" id="KW-0547">Nucleotide-binding</keyword>
<feature type="binding site" evidence="5">
    <location>
        <position position="39"/>
    </location>
    <ligand>
        <name>ATP</name>
        <dbReference type="ChEBI" id="CHEBI:30616"/>
    </ligand>
</feature>
<reference evidence="7" key="1">
    <citation type="submission" date="2017-04" db="EMBL/GenBank/DDBJ databases">
        <title>Genome deletions in a multicellular cyanobacterial endosymbiont for morphological adaptation in marine diatoms.</title>
        <authorList>
            <person name="Wang Y."/>
            <person name="Gao H."/>
            <person name="Li R."/>
            <person name="Xu X."/>
        </authorList>
    </citation>
    <scope>NUCLEOTIDE SEQUENCE</scope>
    <source>
        <strain evidence="7">FACHB 800</strain>
    </source>
</reference>
<dbReference type="Proteomes" id="UP000683511">
    <property type="component" value="Chromosome"/>
</dbReference>
<dbReference type="PANTHER" id="PTHR43289:SF34">
    <property type="entry name" value="SERINE_THREONINE-PROTEIN KINASE YBDM-RELATED"/>
    <property type="match status" value="1"/>
</dbReference>
<keyword evidence="3 7" id="KW-0418">Kinase</keyword>
<dbReference type="PROSITE" id="PS50011">
    <property type="entry name" value="PROTEIN_KINASE_DOM"/>
    <property type="match status" value="1"/>
</dbReference>
<keyword evidence="1" id="KW-0808">Transferase</keyword>
<evidence type="ECO:0000256" key="5">
    <source>
        <dbReference type="PROSITE-ProRule" id="PRU10141"/>
    </source>
</evidence>
<dbReference type="InterPro" id="IPR017441">
    <property type="entry name" value="Protein_kinase_ATP_BS"/>
</dbReference>
<dbReference type="SUPFAM" id="SSF56112">
    <property type="entry name" value="Protein kinase-like (PK-like)"/>
    <property type="match status" value="1"/>
</dbReference>
<dbReference type="AlphaFoldDB" id="A0A975T684"/>
<organism evidence="7 8">
    <name type="scientific">Richelia sinica FACHB-800</name>
    <dbReference type="NCBI Taxonomy" id="1357546"/>
    <lineage>
        <taxon>Bacteria</taxon>
        <taxon>Bacillati</taxon>
        <taxon>Cyanobacteriota</taxon>
        <taxon>Cyanophyceae</taxon>
        <taxon>Nostocales</taxon>
        <taxon>Nostocaceae</taxon>
        <taxon>Richelia</taxon>
    </lineage>
</organism>
<dbReference type="InterPro" id="IPR011009">
    <property type="entry name" value="Kinase-like_dom_sf"/>
</dbReference>
<dbReference type="InterPro" id="IPR000719">
    <property type="entry name" value="Prot_kinase_dom"/>
</dbReference>
<proteinExistence type="predicted"/>
<dbReference type="PANTHER" id="PTHR43289">
    <property type="entry name" value="MITOGEN-ACTIVATED PROTEIN KINASE KINASE KINASE 20-RELATED"/>
    <property type="match status" value="1"/>
</dbReference>
<evidence type="ECO:0000313" key="7">
    <source>
        <dbReference type="EMBL" id="QXE22897.1"/>
    </source>
</evidence>
<dbReference type="KEGG" id="rsin:B6N60_01584"/>
<evidence type="ECO:0000256" key="3">
    <source>
        <dbReference type="ARBA" id="ARBA00022777"/>
    </source>
</evidence>
<dbReference type="RefSeq" id="WP_190601591.1">
    <property type="nucleotide sequence ID" value="NZ_CP021056.1"/>
</dbReference>
<keyword evidence="4 5" id="KW-0067">ATP-binding</keyword>
<evidence type="ECO:0000313" key="8">
    <source>
        <dbReference type="Proteomes" id="UP000683511"/>
    </source>
</evidence>
<feature type="domain" description="Protein kinase" evidence="6">
    <location>
        <begin position="9"/>
        <end position="287"/>
    </location>
</feature>
<dbReference type="PROSITE" id="PS00108">
    <property type="entry name" value="PROTEIN_KINASE_ST"/>
    <property type="match status" value="1"/>
</dbReference>
<protein>
    <submittedName>
        <fullName evidence="7">Serine/threonine kinase</fullName>
    </submittedName>
</protein>
<accession>A0A975T684</accession>
<evidence type="ECO:0000256" key="2">
    <source>
        <dbReference type="ARBA" id="ARBA00022741"/>
    </source>
</evidence>
<sequence length="495" mass="56177">MEQLLANRYQIQQLIGRGGMGEVFLAADILLGNAPVAIKFLSQTISEQEARDDFIREALLSAALSQKSIHIVRAYDYGLTSTGKPFYVMEYLSGKSLKDLIPTPLPLFLNLVRQICLGLQCAHTGVSIEKKIYPLVHRDIKPANIMVIPDETLGQIVKILDFGVAHFSNGSAFATHTKVIGTLPYCSPEQLEDDELDSRSDIYSLGVMMFEMLTSQKPWQPESDLFGAWYKAHQFEPPRAIHEVSPQLKIPQQLNDLIMTCLAKQPSHRPQAVEEIIQVLNQVEESLPKVSVSPSVESIQHPTTLNSIFLDEITKVCWQMAWPADKPIREIVFPRFMNTEVGKFTALCLMLSRQDINQRMKAARGNKFIFLTSPHPMVLWVTFLYNRELGPKWLPCYLDMQNPQNIELLLALSECDRYPLIFFTLESPHSCANVLNSNISLQQRQLLKTWIEESRKLPITSYAAVSKSILRDKYKEMQSTILQNLENLKPVSESS</sequence>
<evidence type="ECO:0000256" key="1">
    <source>
        <dbReference type="ARBA" id="ARBA00022679"/>
    </source>
</evidence>
<dbReference type="PROSITE" id="PS00107">
    <property type="entry name" value="PROTEIN_KINASE_ATP"/>
    <property type="match status" value="1"/>
</dbReference>
<evidence type="ECO:0000259" key="6">
    <source>
        <dbReference type="PROSITE" id="PS50011"/>
    </source>
</evidence>
<dbReference type="GO" id="GO:0005524">
    <property type="term" value="F:ATP binding"/>
    <property type="evidence" value="ECO:0007669"/>
    <property type="project" value="UniProtKB-UniRule"/>
</dbReference>
<dbReference type="GO" id="GO:0004674">
    <property type="term" value="F:protein serine/threonine kinase activity"/>
    <property type="evidence" value="ECO:0007669"/>
    <property type="project" value="TreeGrafter"/>
</dbReference>
<dbReference type="Gene3D" id="3.30.200.20">
    <property type="entry name" value="Phosphorylase Kinase, domain 1"/>
    <property type="match status" value="1"/>
</dbReference>